<comment type="caution">
    <text evidence="3">The sequence shown here is derived from an EMBL/GenBank/DDBJ whole genome shotgun (WGS) entry which is preliminary data.</text>
</comment>
<feature type="compositionally biased region" description="Basic and acidic residues" evidence="2">
    <location>
        <begin position="385"/>
        <end position="394"/>
    </location>
</feature>
<feature type="coiled-coil region" evidence="1">
    <location>
        <begin position="445"/>
        <end position="504"/>
    </location>
</feature>
<dbReference type="EMBL" id="JAZHXI010000001">
    <property type="protein sequence ID" value="KAL2075778.1"/>
    <property type="molecule type" value="Genomic_DNA"/>
</dbReference>
<sequence>MLPIYRSPQNDAPTRSAELYEDIGKLLGQGFGHGDYKKQVRRLGHTWKPGMKDIIMRRDVEFFKEEIQDRRREEDHDPGSTTHSNSLASILKRLQGLPWLQSQLSLNELDGRRKAKRLLGKDVKVRYLQLCVNRWDTAAAHTESSFVNHEAKKTANHTDKTISISYLRYATSQSSTLSYNLQNHYSELSGILNKHLPPNALRSYTLDNTHNHLSSTNLHDPHSLLSNRMSLTLSNPYGVSGPECLVSAPGVNTVVYPDCWEDDLSHDLFESQAQEFRSLTAGWFENDATDCNTDLVPDCVPGINDELVLASSDRFQATWLTPRPIPAYSGHADAHVAEKREQDLSLVAKSVVPMSDSAFTQRRLSQTFGITDTVYRPCTPLQFEHFTEPDRDSDTDMMMYTSDANVDDGEESDGQESNERYENPLESGSFTKVTHREGKSSGGCCGKLQARIQKLGRRNKQLRRAHEAELSAKRSENELMNRRLADQAAQIKELAKIIEKMEISGQKIATMKYDEVTQNRIAKQIVDEEARKSQTPDHNRSFSATSSSRDHKSKALRTFESSKSPLPLRTARDANNESSATNDKLHRTSNDDQAHKGEGGLRSRSSGNRLLQKLGKSTAYKSTDESVSNSLASSQSLPSRSIWHMPDSSAGYKPDPRQQHIALEASLARPSNDSGYGSLRSFGSDIHDPIGR</sequence>
<feature type="region of interest" description="Disordered" evidence="2">
    <location>
        <begin position="525"/>
        <end position="692"/>
    </location>
</feature>
<evidence type="ECO:0000256" key="2">
    <source>
        <dbReference type="SAM" id="MobiDB-lite"/>
    </source>
</evidence>
<feature type="compositionally biased region" description="Low complexity" evidence="2">
    <location>
        <begin position="626"/>
        <end position="641"/>
    </location>
</feature>
<gene>
    <name evidence="3" type="ORF">VTL71DRAFT_721</name>
</gene>
<dbReference type="Proteomes" id="UP001595075">
    <property type="component" value="Unassembled WGS sequence"/>
</dbReference>
<feature type="compositionally biased region" description="Acidic residues" evidence="2">
    <location>
        <begin position="405"/>
        <end position="416"/>
    </location>
</feature>
<keyword evidence="4" id="KW-1185">Reference proteome</keyword>
<feature type="compositionally biased region" description="Basic and acidic residues" evidence="2">
    <location>
        <begin position="583"/>
        <end position="601"/>
    </location>
</feature>
<organism evidence="3 4">
    <name type="scientific">Oculimacula yallundae</name>
    <dbReference type="NCBI Taxonomy" id="86028"/>
    <lineage>
        <taxon>Eukaryota</taxon>
        <taxon>Fungi</taxon>
        <taxon>Dikarya</taxon>
        <taxon>Ascomycota</taxon>
        <taxon>Pezizomycotina</taxon>
        <taxon>Leotiomycetes</taxon>
        <taxon>Helotiales</taxon>
        <taxon>Ploettnerulaceae</taxon>
        <taxon>Oculimacula</taxon>
    </lineage>
</organism>
<keyword evidence="1" id="KW-0175">Coiled coil</keyword>
<protein>
    <submittedName>
        <fullName evidence="3">Uncharacterized protein</fullName>
    </submittedName>
</protein>
<evidence type="ECO:0000256" key="1">
    <source>
        <dbReference type="SAM" id="Coils"/>
    </source>
</evidence>
<evidence type="ECO:0000313" key="3">
    <source>
        <dbReference type="EMBL" id="KAL2075778.1"/>
    </source>
</evidence>
<feature type="compositionally biased region" description="Basic and acidic residues" evidence="2">
    <location>
        <begin position="525"/>
        <end position="540"/>
    </location>
</feature>
<reference evidence="3 4" key="1">
    <citation type="journal article" date="2024" name="Commun. Biol.">
        <title>Comparative genomic analysis of thermophilic fungi reveals convergent evolutionary adaptations and gene losses.</title>
        <authorList>
            <person name="Steindorff A.S."/>
            <person name="Aguilar-Pontes M.V."/>
            <person name="Robinson A.J."/>
            <person name="Andreopoulos B."/>
            <person name="LaButti K."/>
            <person name="Kuo A."/>
            <person name="Mondo S."/>
            <person name="Riley R."/>
            <person name="Otillar R."/>
            <person name="Haridas S."/>
            <person name="Lipzen A."/>
            <person name="Grimwood J."/>
            <person name="Schmutz J."/>
            <person name="Clum A."/>
            <person name="Reid I.D."/>
            <person name="Moisan M.C."/>
            <person name="Butler G."/>
            <person name="Nguyen T.T.M."/>
            <person name="Dewar K."/>
            <person name="Conant G."/>
            <person name="Drula E."/>
            <person name="Henrissat B."/>
            <person name="Hansel C."/>
            <person name="Singer S."/>
            <person name="Hutchinson M.I."/>
            <person name="de Vries R.P."/>
            <person name="Natvig D.O."/>
            <person name="Powell A.J."/>
            <person name="Tsang A."/>
            <person name="Grigoriev I.V."/>
        </authorList>
    </citation>
    <scope>NUCLEOTIDE SEQUENCE [LARGE SCALE GENOMIC DNA]</scope>
    <source>
        <strain evidence="3 4">CBS 494.80</strain>
    </source>
</reference>
<evidence type="ECO:0000313" key="4">
    <source>
        <dbReference type="Proteomes" id="UP001595075"/>
    </source>
</evidence>
<feature type="region of interest" description="Disordered" evidence="2">
    <location>
        <begin position="385"/>
        <end position="425"/>
    </location>
</feature>
<accession>A0ABR4D0X5</accession>
<proteinExistence type="predicted"/>
<name>A0ABR4D0X5_9HELO</name>